<dbReference type="Proteomes" id="UP000095384">
    <property type="component" value="Unassembled WGS sequence"/>
</dbReference>
<reference evidence="6 7" key="1">
    <citation type="submission" date="2015-09" db="EMBL/GenBank/DDBJ databases">
        <authorList>
            <consortium name="Pathogen Informatics"/>
        </authorList>
    </citation>
    <scope>NUCLEOTIDE SEQUENCE [LARGE SCALE GENOMIC DNA]</scope>
    <source>
        <strain evidence="6 7">2789STDY5608860</strain>
    </source>
</reference>
<sequence length="317" mass="36361">MNNALIVRNVSKTFDKFKLDNISFEVPGGSIVGVIGKNGCGKSTLLSVLMGMKESDSTDTGIVIGGACLQKDEKEYKKKIAYVFSELPFMEKISAVSIGKYYGRYYDGFNQKKYEALLKQYGLIDFPGVPLRISKNKKNIMNVSDFSQGQKILLQLAFAQSYDAQVYFFDEPTGNLDVEFRDKFYETIRALAADENKCIIYATHLVEELEHFADYILWLQKKDNTTSKFYYGSLDELRDSYRLVSGDKTLLERIPKELVVGGRLSESSNELLIRYDEAKITAKINHEIRQHMRYAELKEIMYYVQKKEIIKESGDEQ</sequence>
<feature type="domain" description="ABC transporter" evidence="5">
    <location>
        <begin position="1"/>
        <end position="246"/>
    </location>
</feature>
<dbReference type="InterPro" id="IPR003593">
    <property type="entry name" value="AAA+_ATPase"/>
</dbReference>
<dbReference type="Gene3D" id="3.40.50.300">
    <property type="entry name" value="P-loop containing nucleotide triphosphate hydrolases"/>
    <property type="match status" value="1"/>
</dbReference>
<evidence type="ECO:0000313" key="6">
    <source>
        <dbReference type="EMBL" id="CUN62873.1"/>
    </source>
</evidence>
<keyword evidence="2" id="KW-0813">Transport</keyword>
<dbReference type="PROSITE" id="PS50893">
    <property type="entry name" value="ABC_TRANSPORTER_2"/>
    <property type="match status" value="1"/>
</dbReference>
<dbReference type="EC" id="3.6.3.17" evidence="6"/>
<organism evidence="6 7">
    <name type="scientific">Agathobacter rectalis</name>
    <dbReference type="NCBI Taxonomy" id="39491"/>
    <lineage>
        <taxon>Bacteria</taxon>
        <taxon>Bacillati</taxon>
        <taxon>Bacillota</taxon>
        <taxon>Clostridia</taxon>
        <taxon>Lachnospirales</taxon>
        <taxon>Lachnospiraceae</taxon>
        <taxon>Agathobacter</taxon>
    </lineage>
</organism>
<dbReference type="SUPFAM" id="SSF52540">
    <property type="entry name" value="P-loop containing nucleoside triphosphate hydrolases"/>
    <property type="match status" value="1"/>
</dbReference>
<gene>
    <name evidence="6" type="primary">araG_1</name>
    <name evidence="6" type="ORF">ERS852417_00690</name>
</gene>
<evidence type="ECO:0000256" key="4">
    <source>
        <dbReference type="ARBA" id="ARBA00022840"/>
    </source>
</evidence>
<dbReference type="AlphaFoldDB" id="A0A173YGX7"/>
<dbReference type="EMBL" id="CYYW01000003">
    <property type="protein sequence ID" value="CUN62873.1"/>
    <property type="molecule type" value="Genomic_DNA"/>
</dbReference>
<keyword evidence="4 6" id="KW-0067">ATP-binding</keyword>
<proteinExistence type="inferred from homology"/>
<dbReference type="PANTHER" id="PTHR42711:SF5">
    <property type="entry name" value="ABC TRANSPORTER ATP-BINDING PROTEIN NATA"/>
    <property type="match status" value="1"/>
</dbReference>
<keyword evidence="6" id="KW-0378">Hydrolase</keyword>
<evidence type="ECO:0000313" key="7">
    <source>
        <dbReference type="Proteomes" id="UP000095384"/>
    </source>
</evidence>
<evidence type="ECO:0000256" key="2">
    <source>
        <dbReference type="ARBA" id="ARBA00022448"/>
    </source>
</evidence>
<dbReference type="GO" id="GO:0016887">
    <property type="term" value="F:ATP hydrolysis activity"/>
    <property type="evidence" value="ECO:0007669"/>
    <property type="project" value="InterPro"/>
</dbReference>
<comment type="similarity">
    <text evidence="1">Belongs to the ABC transporter superfamily.</text>
</comment>
<dbReference type="Pfam" id="PF00005">
    <property type="entry name" value="ABC_tran"/>
    <property type="match status" value="1"/>
</dbReference>
<dbReference type="InterPro" id="IPR003439">
    <property type="entry name" value="ABC_transporter-like_ATP-bd"/>
</dbReference>
<evidence type="ECO:0000259" key="5">
    <source>
        <dbReference type="PROSITE" id="PS50893"/>
    </source>
</evidence>
<dbReference type="GO" id="GO:0005524">
    <property type="term" value="F:ATP binding"/>
    <property type="evidence" value="ECO:0007669"/>
    <property type="project" value="UniProtKB-KW"/>
</dbReference>
<keyword evidence="3" id="KW-0547">Nucleotide-binding</keyword>
<dbReference type="InterPro" id="IPR027417">
    <property type="entry name" value="P-loop_NTPase"/>
</dbReference>
<protein>
    <submittedName>
        <fullName evidence="6">Arabinose import ATP-binding protein AraG</fullName>
        <ecNumber evidence="6">3.6.3.17</ecNumber>
    </submittedName>
</protein>
<dbReference type="RefSeq" id="WP_055223227.1">
    <property type="nucleotide sequence ID" value="NZ_CYYW01000003.1"/>
</dbReference>
<evidence type="ECO:0000256" key="3">
    <source>
        <dbReference type="ARBA" id="ARBA00022741"/>
    </source>
</evidence>
<dbReference type="InterPro" id="IPR050763">
    <property type="entry name" value="ABC_transporter_ATP-binding"/>
</dbReference>
<dbReference type="PANTHER" id="PTHR42711">
    <property type="entry name" value="ABC TRANSPORTER ATP-BINDING PROTEIN"/>
    <property type="match status" value="1"/>
</dbReference>
<name>A0A173YGX7_9FIRM</name>
<evidence type="ECO:0000256" key="1">
    <source>
        <dbReference type="ARBA" id="ARBA00005417"/>
    </source>
</evidence>
<accession>A0A173YGX7</accession>
<dbReference type="SMART" id="SM00382">
    <property type="entry name" value="AAA"/>
    <property type="match status" value="1"/>
</dbReference>